<keyword evidence="2" id="KW-0808">Transferase</keyword>
<dbReference type="InterPro" id="IPR029063">
    <property type="entry name" value="SAM-dependent_MTases_sf"/>
</dbReference>
<dbReference type="EMBL" id="QCXX01000002">
    <property type="protein sequence ID" value="PUV25001.1"/>
    <property type="molecule type" value="Genomic_DNA"/>
</dbReference>
<dbReference type="GO" id="GO:0032259">
    <property type="term" value="P:methylation"/>
    <property type="evidence" value="ECO:0007669"/>
    <property type="project" value="UniProtKB-KW"/>
</dbReference>
<proteinExistence type="predicted"/>
<reference evidence="3 4" key="1">
    <citation type="submission" date="2018-04" db="EMBL/GenBank/DDBJ databases">
        <title>Sphingobacterium sp. M46 Genome.</title>
        <authorList>
            <person name="Cheng J."/>
            <person name="Li Y."/>
        </authorList>
    </citation>
    <scope>NUCLEOTIDE SEQUENCE [LARGE SCALE GENOMIC DNA]</scope>
    <source>
        <strain evidence="3 4">M46</strain>
    </source>
</reference>
<accession>A0A363NWG5</accession>
<dbReference type="AlphaFoldDB" id="A0A363NWG5"/>
<dbReference type="Gene3D" id="3.40.50.150">
    <property type="entry name" value="Vaccinia Virus protein VP39"/>
    <property type="match status" value="1"/>
</dbReference>
<evidence type="ECO:0000313" key="4">
    <source>
        <dbReference type="Proteomes" id="UP000250831"/>
    </source>
</evidence>
<name>A0A363NWG5_9SPHI</name>
<evidence type="ECO:0000256" key="1">
    <source>
        <dbReference type="ARBA" id="ARBA00022603"/>
    </source>
</evidence>
<keyword evidence="1" id="KW-0489">Methyltransferase</keyword>
<evidence type="ECO:0000256" key="2">
    <source>
        <dbReference type="ARBA" id="ARBA00022679"/>
    </source>
</evidence>
<dbReference type="GO" id="GO:0008168">
    <property type="term" value="F:methyltransferase activity"/>
    <property type="evidence" value="ECO:0007669"/>
    <property type="project" value="UniProtKB-KW"/>
</dbReference>
<dbReference type="OrthoDB" id="652025at2"/>
<dbReference type="RefSeq" id="WP_108633333.1">
    <property type="nucleotide sequence ID" value="NZ_QCXX01000002.1"/>
</dbReference>
<protein>
    <recommendedName>
        <fullName evidence="5">S-adenosyl-L-methionine-dependent methyltransferase</fullName>
    </recommendedName>
</protein>
<evidence type="ECO:0008006" key="5">
    <source>
        <dbReference type="Google" id="ProtNLM"/>
    </source>
</evidence>
<sequence length="284" mass="32892">MDNSLKSKFKISPTASLVLCLASEIYQDGKTCQAYLENIETSEGELLLKSFKQIFEHSESIAVLRKRYIRNLFDYYANQFTQFQVCILGAGLDPISLYLLEQYDHQIETIFEVDIEFMDEKRALYTELIGDQNKVRLITHDATDIDPLLDELKRLGHHSLSPTIFLLEGFVYYISRDKFSTLLEKLAAADGNKVVILDYVLPFETIHESNREKSRLMLRSLEQGLGWPIMVYHKFDIIGLIQFFKGEIVTSDSTQSMEKKLYGDNEIYIYPTSGFMEMISFQFS</sequence>
<keyword evidence="4" id="KW-1185">Reference proteome</keyword>
<dbReference type="Proteomes" id="UP000250831">
    <property type="component" value="Unassembled WGS sequence"/>
</dbReference>
<comment type="caution">
    <text evidence="3">The sequence shown here is derived from an EMBL/GenBank/DDBJ whole genome shotgun (WGS) entry which is preliminary data.</text>
</comment>
<dbReference type="InterPro" id="IPR007213">
    <property type="entry name" value="Ppm1/Ppm2/Tcmp"/>
</dbReference>
<evidence type="ECO:0000313" key="3">
    <source>
        <dbReference type="EMBL" id="PUV25001.1"/>
    </source>
</evidence>
<dbReference type="SUPFAM" id="SSF53335">
    <property type="entry name" value="S-adenosyl-L-methionine-dependent methyltransferases"/>
    <property type="match status" value="1"/>
</dbReference>
<dbReference type="Pfam" id="PF04072">
    <property type="entry name" value="LCM"/>
    <property type="match status" value="1"/>
</dbReference>
<gene>
    <name evidence="3" type="ORF">DCO56_08630</name>
</gene>
<organism evidence="3 4">
    <name type="scientific">Sphingobacterium athyrii</name>
    <dbReference type="NCBI Taxonomy" id="2152717"/>
    <lineage>
        <taxon>Bacteria</taxon>
        <taxon>Pseudomonadati</taxon>
        <taxon>Bacteroidota</taxon>
        <taxon>Sphingobacteriia</taxon>
        <taxon>Sphingobacteriales</taxon>
        <taxon>Sphingobacteriaceae</taxon>
        <taxon>Sphingobacterium</taxon>
    </lineage>
</organism>